<proteinExistence type="predicted"/>
<evidence type="ECO:0000313" key="1">
    <source>
        <dbReference type="EMBL" id="DAD80060.1"/>
    </source>
</evidence>
<accession>A0A8S5MCW1</accession>
<reference evidence="1" key="1">
    <citation type="journal article" date="2021" name="Proc. Natl. Acad. Sci. U.S.A.">
        <title>A Catalog of Tens of Thousands of Viruses from Human Metagenomes Reveals Hidden Associations with Chronic Diseases.</title>
        <authorList>
            <person name="Tisza M.J."/>
            <person name="Buck C.B."/>
        </authorList>
    </citation>
    <scope>NUCLEOTIDE SEQUENCE</scope>
    <source>
        <strain evidence="1">Cti6f5</strain>
    </source>
</reference>
<organism evidence="1">
    <name type="scientific">Siphoviridae sp. cti6f5</name>
    <dbReference type="NCBI Taxonomy" id="2826430"/>
    <lineage>
        <taxon>Viruses</taxon>
        <taxon>Duplodnaviria</taxon>
        <taxon>Heunggongvirae</taxon>
        <taxon>Uroviricota</taxon>
        <taxon>Caudoviricetes</taxon>
    </lineage>
</organism>
<dbReference type="EMBL" id="BK014878">
    <property type="protein sequence ID" value="DAD80060.1"/>
    <property type="molecule type" value="Genomic_DNA"/>
</dbReference>
<name>A0A8S5MCW1_9CAUD</name>
<protein>
    <submittedName>
        <fullName evidence="1">Uncharacterized protein</fullName>
    </submittedName>
</protein>
<sequence>MYRYIRFYESIIKELDLESTSKFTEEENRTFCYIYKQLKKNDCVMSIEDAEELKDLVSFDLEKHIFCYLKKRCEINELLRVDKKLEDAIELKIKETRTKGATKFNTLLARRILNKAQGNYIKAIYLRRLEKILGVSLEYCIISKYDTATKQNKKIVKDRYRNIIHALARRLSNYYNYGYSINYDQKTLLLEKNNVVLVYWIDDKVYENRKYLFDLNENVSTMAILLDSHYKSLFGENLV</sequence>